<sequence>MESNQEIQNQVEFLYNATAKQLYNLALYTLGNKKAAEQISINAFCAAFNNISDKTDANLFKEQSIKLLYKYGRTIQKKSEWNGYTILVKTSEDIGEQVDVKKKELIQMLGSLNFDERYILLLFYWQNFSIQQIAKAICLPVFLAKKRFGVTVNKAVKYMME</sequence>
<dbReference type="EMBL" id="QFGA01000003">
    <property type="protein sequence ID" value="TEB04872.1"/>
    <property type="molecule type" value="Genomic_DNA"/>
</dbReference>
<comment type="caution">
    <text evidence="1">The sequence shown here is derived from an EMBL/GenBank/DDBJ whole genome shotgun (WGS) entry which is preliminary data.</text>
</comment>
<dbReference type="InterPro" id="IPR013324">
    <property type="entry name" value="RNA_pol_sigma_r3/r4-like"/>
</dbReference>
<proteinExistence type="predicted"/>
<dbReference type="Proteomes" id="UP000298324">
    <property type="component" value="Unassembled WGS sequence"/>
</dbReference>
<evidence type="ECO:0000313" key="1">
    <source>
        <dbReference type="EMBL" id="TEB04872.1"/>
    </source>
</evidence>
<keyword evidence="2" id="KW-1185">Reference proteome</keyword>
<gene>
    <name evidence="1" type="ORF">Psch_03634</name>
</gene>
<reference evidence="1 2" key="1">
    <citation type="journal article" date="2018" name="Environ. Microbiol.">
        <title>Novel energy conservation strategies and behaviour of Pelotomaculum schinkii driving syntrophic propionate catabolism.</title>
        <authorList>
            <person name="Hidalgo-Ahumada C.A.P."/>
            <person name="Nobu M.K."/>
            <person name="Narihiro T."/>
            <person name="Tamaki H."/>
            <person name="Liu W.T."/>
            <person name="Kamagata Y."/>
            <person name="Stams A.J.M."/>
            <person name="Imachi H."/>
            <person name="Sousa D.Z."/>
        </authorList>
    </citation>
    <scope>NUCLEOTIDE SEQUENCE [LARGE SCALE GENOMIC DNA]</scope>
    <source>
        <strain evidence="1 2">HH</strain>
    </source>
</reference>
<dbReference type="SUPFAM" id="SSF88659">
    <property type="entry name" value="Sigma3 and sigma4 domains of RNA polymerase sigma factors"/>
    <property type="match status" value="1"/>
</dbReference>
<name>A0A4Y7R7X6_9FIRM</name>
<dbReference type="RefSeq" id="WP_190259172.1">
    <property type="nucleotide sequence ID" value="NZ_QFGA01000003.1"/>
</dbReference>
<evidence type="ECO:0000313" key="2">
    <source>
        <dbReference type="Proteomes" id="UP000298324"/>
    </source>
</evidence>
<accession>A0A4Y7R7X6</accession>
<dbReference type="AlphaFoldDB" id="A0A4Y7R7X6"/>
<protein>
    <submittedName>
        <fullName evidence="1">RNA polymerase sigma factor</fullName>
    </submittedName>
</protein>
<organism evidence="1 2">
    <name type="scientific">Pelotomaculum schinkii</name>
    <dbReference type="NCBI Taxonomy" id="78350"/>
    <lineage>
        <taxon>Bacteria</taxon>
        <taxon>Bacillati</taxon>
        <taxon>Bacillota</taxon>
        <taxon>Clostridia</taxon>
        <taxon>Eubacteriales</taxon>
        <taxon>Desulfotomaculaceae</taxon>
        <taxon>Pelotomaculum</taxon>
    </lineage>
</organism>